<accession>A0ABC8L1Z8</accession>
<comment type="caution">
    <text evidence="1">The sequence shown here is derived from an EMBL/GenBank/DDBJ whole genome shotgun (WGS) entry which is preliminary data.</text>
</comment>
<protein>
    <submittedName>
        <fullName evidence="1">Uncharacterized protein</fullName>
    </submittedName>
</protein>
<gene>
    <name evidence="1" type="ORF">ERUC_LOCUS29480</name>
</gene>
<dbReference type="AlphaFoldDB" id="A0ABC8L1Z8"/>
<evidence type="ECO:0000313" key="2">
    <source>
        <dbReference type="Proteomes" id="UP001642260"/>
    </source>
</evidence>
<dbReference type="Proteomes" id="UP001642260">
    <property type="component" value="Unassembled WGS sequence"/>
</dbReference>
<evidence type="ECO:0000313" key="1">
    <source>
        <dbReference type="EMBL" id="CAH8363724.1"/>
    </source>
</evidence>
<sequence>MFQIEECGPKIRQVWSLQQVDVNSVEPAIRAEMEGGNMREDASETFENREQLKRAQTSLKQMSYNLKMVCLSISIISSLTIQPTLPATRSLLIVTGLMTSKDPTRLVFSLRHAKHCLNYAPILPLKTFKARKDRRVLKKATSELMKFSNQRSGSSSK</sequence>
<name>A0ABC8L1Z8_ERUVS</name>
<keyword evidence="2" id="KW-1185">Reference proteome</keyword>
<dbReference type="EMBL" id="CAKOAT010370709">
    <property type="protein sequence ID" value="CAH8363724.1"/>
    <property type="molecule type" value="Genomic_DNA"/>
</dbReference>
<reference evidence="1 2" key="1">
    <citation type="submission" date="2022-03" db="EMBL/GenBank/DDBJ databases">
        <authorList>
            <person name="Macdonald S."/>
            <person name="Ahmed S."/>
            <person name="Newling K."/>
        </authorList>
    </citation>
    <scope>NUCLEOTIDE SEQUENCE [LARGE SCALE GENOMIC DNA]</scope>
</reference>
<organism evidence="1 2">
    <name type="scientific">Eruca vesicaria subsp. sativa</name>
    <name type="common">Garden rocket</name>
    <name type="synonym">Eruca sativa</name>
    <dbReference type="NCBI Taxonomy" id="29727"/>
    <lineage>
        <taxon>Eukaryota</taxon>
        <taxon>Viridiplantae</taxon>
        <taxon>Streptophyta</taxon>
        <taxon>Embryophyta</taxon>
        <taxon>Tracheophyta</taxon>
        <taxon>Spermatophyta</taxon>
        <taxon>Magnoliopsida</taxon>
        <taxon>eudicotyledons</taxon>
        <taxon>Gunneridae</taxon>
        <taxon>Pentapetalae</taxon>
        <taxon>rosids</taxon>
        <taxon>malvids</taxon>
        <taxon>Brassicales</taxon>
        <taxon>Brassicaceae</taxon>
        <taxon>Brassiceae</taxon>
        <taxon>Eruca</taxon>
    </lineage>
</organism>
<proteinExistence type="predicted"/>